<dbReference type="InterPro" id="IPR021471">
    <property type="entry name" value="DUF3124"/>
</dbReference>
<accession>A0A160T8T0</accession>
<name>A0A160T8T0_9CHLR</name>
<dbReference type="RefSeq" id="WP_095045473.1">
    <property type="nucleotide sequence ID" value="NZ_LN890656.1"/>
</dbReference>
<sequence length="200" mass="21215">MNNRNNRIAIVSMARIANILKPRIAIVSMAHFAIILMAAVLLAACATDPTGNPNTPAAAAADTPVVMQDLDIVSGQTIYVPAYSEVPFTGGGRVIDMTVTLAVHNTDPDSAIILNSVRYYGADGQLVREHLDAPRQLGPLASAEFVVEAERGRGVGTNFIVEWVAEEAVYEPVVEALMLNATGNQGVSFISVGRVVSQID</sequence>
<evidence type="ECO:0000313" key="1">
    <source>
        <dbReference type="EMBL" id="CUS06159.1"/>
    </source>
</evidence>
<dbReference type="AlphaFoldDB" id="A0A160T8T0"/>
<dbReference type="KEGG" id="pbf:CFX0092_B0625"/>
<dbReference type="OrthoDB" id="283474at2"/>
<protein>
    <recommendedName>
        <fullName evidence="3">DUF3124 domain-containing protein</fullName>
    </recommendedName>
</protein>
<dbReference type="EMBL" id="LN890656">
    <property type="protein sequence ID" value="CUS06159.1"/>
    <property type="molecule type" value="Genomic_DNA"/>
</dbReference>
<reference evidence="1" key="1">
    <citation type="submission" date="2016-01" db="EMBL/GenBank/DDBJ databases">
        <authorList>
            <person name="Mcilroy J.S."/>
            <person name="Karst M S."/>
            <person name="Albertsen M."/>
        </authorList>
    </citation>
    <scope>NUCLEOTIDE SEQUENCE</scope>
    <source>
        <strain evidence="1">Cfx-K</strain>
    </source>
</reference>
<gene>
    <name evidence="1" type="ORF">CFX0092_B0625</name>
</gene>
<evidence type="ECO:0008006" key="3">
    <source>
        <dbReference type="Google" id="ProtNLM"/>
    </source>
</evidence>
<evidence type="ECO:0000313" key="2">
    <source>
        <dbReference type="Proteomes" id="UP000215027"/>
    </source>
</evidence>
<dbReference type="Pfam" id="PF11322">
    <property type="entry name" value="DUF3124"/>
    <property type="match status" value="1"/>
</dbReference>
<dbReference type="Proteomes" id="UP000215027">
    <property type="component" value="Chromosome II"/>
</dbReference>
<organism evidence="1 2">
    <name type="scientific">Candidatus Promineifilum breve</name>
    <dbReference type="NCBI Taxonomy" id="1806508"/>
    <lineage>
        <taxon>Bacteria</taxon>
        <taxon>Bacillati</taxon>
        <taxon>Chloroflexota</taxon>
        <taxon>Ardenticatenia</taxon>
        <taxon>Candidatus Promineifilales</taxon>
        <taxon>Candidatus Promineifilaceae</taxon>
        <taxon>Candidatus Promineifilum</taxon>
    </lineage>
</organism>
<keyword evidence="2" id="KW-1185">Reference proteome</keyword>
<proteinExistence type="predicted"/>